<feature type="transmembrane region" description="Helical" evidence="9">
    <location>
        <begin position="89"/>
        <end position="112"/>
    </location>
</feature>
<dbReference type="AlphaFoldDB" id="A0A0U4MTT8"/>
<dbReference type="InterPro" id="IPR004117">
    <property type="entry name" value="7tm6_olfct_rcpt"/>
</dbReference>
<accession>A0A0U4MTT8</accession>
<comment type="subcellular location">
    <subcellularLocation>
        <location evidence="1">Membrane</location>
        <topology evidence="1">Multi-pass membrane protein</topology>
    </subcellularLocation>
</comment>
<dbReference type="GO" id="GO:0004984">
    <property type="term" value="F:olfactory receptor activity"/>
    <property type="evidence" value="ECO:0007669"/>
    <property type="project" value="InterPro"/>
</dbReference>
<name>A0A0U4MTT8_9NEOP</name>
<keyword evidence="8" id="KW-0807">Transducer</keyword>
<keyword evidence="5 9" id="KW-1133">Transmembrane helix</keyword>
<dbReference type="EMBL" id="FX982918">
    <property type="protein sequence ID" value="BAU20244.1"/>
    <property type="molecule type" value="mRNA"/>
</dbReference>
<keyword evidence="3 9" id="KW-0812">Transmembrane</keyword>
<protein>
    <submittedName>
        <fullName evidence="10">Putative odorant receptor</fullName>
    </submittedName>
</protein>
<sequence>MNQLQLQKAIHLSEHIGSDGSSVWTMVHLSEEHGGGEGSKNDRRAIQAELMEQDVEEKMQTILNKCIQHHQAILSFVTKLEAFLKPVMLMQLLGSMLAFCVIGFQMSLIPIHTESTKFAKLSVSLISALVEQGMFYWFGGELLEESYKTLNAAYYCEWYTANSKFRKHLHILMERAKIPVKLTAGGFSTLTLENFSKVVQSSYQYFTMLKAVHNEDTD</sequence>
<evidence type="ECO:0000256" key="3">
    <source>
        <dbReference type="ARBA" id="ARBA00022692"/>
    </source>
</evidence>
<evidence type="ECO:0000313" key="10">
    <source>
        <dbReference type="EMBL" id="BAU20244.1"/>
    </source>
</evidence>
<keyword evidence="6 9" id="KW-0472">Membrane</keyword>
<evidence type="ECO:0000256" key="8">
    <source>
        <dbReference type="ARBA" id="ARBA00023224"/>
    </source>
</evidence>
<dbReference type="GO" id="GO:0005886">
    <property type="term" value="C:plasma membrane"/>
    <property type="evidence" value="ECO:0007669"/>
    <property type="project" value="TreeGrafter"/>
</dbReference>
<dbReference type="Pfam" id="PF02949">
    <property type="entry name" value="7tm_6"/>
    <property type="match status" value="1"/>
</dbReference>
<keyword evidence="4" id="KW-0552">Olfaction</keyword>
<evidence type="ECO:0000256" key="9">
    <source>
        <dbReference type="SAM" id="Phobius"/>
    </source>
</evidence>
<keyword evidence="7 10" id="KW-0675">Receptor</keyword>
<evidence type="ECO:0000256" key="1">
    <source>
        <dbReference type="ARBA" id="ARBA00004141"/>
    </source>
</evidence>
<evidence type="ECO:0000256" key="4">
    <source>
        <dbReference type="ARBA" id="ARBA00022725"/>
    </source>
</evidence>
<dbReference type="PANTHER" id="PTHR21137">
    <property type="entry name" value="ODORANT RECEPTOR"/>
    <property type="match status" value="1"/>
</dbReference>
<gene>
    <name evidence="10" type="primary">RsOr17</name>
</gene>
<evidence type="ECO:0000256" key="2">
    <source>
        <dbReference type="ARBA" id="ARBA00022606"/>
    </source>
</evidence>
<keyword evidence="2" id="KW-0716">Sensory transduction</keyword>
<dbReference type="GO" id="GO:0005549">
    <property type="term" value="F:odorant binding"/>
    <property type="evidence" value="ECO:0007669"/>
    <property type="project" value="InterPro"/>
</dbReference>
<organism evidence="10">
    <name type="scientific">Reticulitermes speratus</name>
    <dbReference type="NCBI Taxonomy" id="60591"/>
    <lineage>
        <taxon>Eukaryota</taxon>
        <taxon>Metazoa</taxon>
        <taxon>Ecdysozoa</taxon>
        <taxon>Arthropoda</taxon>
        <taxon>Hexapoda</taxon>
        <taxon>Insecta</taxon>
        <taxon>Pterygota</taxon>
        <taxon>Neoptera</taxon>
        <taxon>Polyneoptera</taxon>
        <taxon>Dictyoptera</taxon>
        <taxon>Blattodea</taxon>
        <taxon>Blattoidea</taxon>
        <taxon>Termitoidae</taxon>
        <taxon>Rhinotermitidae</taxon>
        <taxon>Reticulitermes</taxon>
        <taxon>Frontotermes</taxon>
    </lineage>
</organism>
<evidence type="ECO:0000256" key="5">
    <source>
        <dbReference type="ARBA" id="ARBA00022989"/>
    </source>
</evidence>
<reference evidence="10" key="1">
    <citation type="journal article" date="2016" name="PLoS ONE">
        <title>Caste-Specific and Sex-Specific Expression of Chemoreceptor Genes in a Termite.</title>
        <authorList>
            <person name="Mitaka Y."/>
            <person name="Kobayashi K."/>
            <person name="Mikheyev A."/>
            <person name="Tin M.M.Y."/>
            <person name="Watanabe Y."/>
            <person name="Matsuura K."/>
        </authorList>
    </citation>
    <scope>NUCLEOTIDE SEQUENCE</scope>
</reference>
<evidence type="ECO:0000256" key="7">
    <source>
        <dbReference type="ARBA" id="ARBA00023170"/>
    </source>
</evidence>
<proteinExistence type="evidence at transcript level"/>
<dbReference type="GO" id="GO:0007165">
    <property type="term" value="P:signal transduction"/>
    <property type="evidence" value="ECO:0007669"/>
    <property type="project" value="UniProtKB-KW"/>
</dbReference>
<evidence type="ECO:0000256" key="6">
    <source>
        <dbReference type="ARBA" id="ARBA00023136"/>
    </source>
</evidence>
<dbReference type="PANTHER" id="PTHR21137:SF44">
    <property type="entry name" value="ODORANT RECEPTOR 13A-RELATED"/>
    <property type="match status" value="1"/>
</dbReference>